<gene>
    <name evidence="5" type="ORF">BDV26DRAFT_288604</name>
</gene>
<evidence type="ECO:0000259" key="4">
    <source>
        <dbReference type="Pfam" id="PF00501"/>
    </source>
</evidence>
<sequence>MDLPVGCRVIVIQEPGVGHICSMLAIFHLGGVYVPIDFMQPLSRLRDLLDDCQPRVILYYMPTAELAEALSLRNILIVDVSNISSSTSSDIKAIPTLLVHAGLPAKILYTSGSTGKPKGIILSHAVLCQHLEGMTRTLSLEKEIILQQSAPTFDLAISQVLMTFCNGYTLIVVPQSKRGDAMQITQLMVQTGVTFTFATPSEYIFWLRHSHNSCIL</sequence>
<accession>A0A5N7BKR0</accession>
<organism evidence="5 6">
    <name type="scientific">Aspergillus bertholletiae</name>
    <dbReference type="NCBI Taxonomy" id="1226010"/>
    <lineage>
        <taxon>Eukaryota</taxon>
        <taxon>Fungi</taxon>
        <taxon>Dikarya</taxon>
        <taxon>Ascomycota</taxon>
        <taxon>Pezizomycotina</taxon>
        <taxon>Eurotiomycetes</taxon>
        <taxon>Eurotiomycetidae</taxon>
        <taxon>Eurotiales</taxon>
        <taxon>Aspergillaceae</taxon>
        <taxon>Aspergillus</taxon>
        <taxon>Aspergillus subgen. Circumdati</taxon>
    </lineage>
</organism>
<name>A0A5N7BKR0_9EURO</name>
<dbReference type="PANTHER" id="PTHR45527:SF1">
    <property type="entry name" value="FATTY ACID SYNTHASE"/>
    <property type="match status" value="1"/>
</dbReference>
<dbReference type="PROSITE" id="PS00455">
    <property type="entry name" value="AMP_BINDING"/>
    <property type="match status" value="1"/>
</dbReference>
<dbReference type="SUPFAM" id="SSF56801">
    <property type="entry name" value="Acetyl-CoA synthetase-like"/>
    <property type="match status" value="1"/>
</dbReference>
<dbReference type="InterPro" id="IPR020845">
    <property type="entry name" value="AMP-binding_CS"/>
</dbReference>
<feature type="domain" description="AMP-dependent synthetase/ligase" evidence="4">
    <location>
        <begin position="6"/>
        <end position="210"/>
    </location>
</feature>
<keyword evidence="2" id="KW-0597">Phosphoprotein</keyword>
<dbReference type="InterPro" id="IPR042099">
    <property type="entry name" value="ANL_N_sf"/>
</dbReference>
<keyword evidence="1" id="KW-0596">Phosphopantetheine</keyword>
<evidence type="ECO:0000256" key="2">
    <source>
        <dbReference type="ARBA" id="ARBA00022553"/>
    </source>
</evidence>
<keyword evidence="6" id="KW-1185">Reference proteome</keyword>
<dbReference type="Gene3D" id="3.40.50.12780">
    <property type="entry name" value="N-terminal domain of ligase-like"/>
    <property type="match status" value="1"/>
</dbReference>
<dbReference type="PANTHER" id="PTHR45527">
    <property type="entry name" value="NONRIBOSOMAL PEPTIDE SYNTHETASE"/>
    <property type="match status" value="1"/>
</dbReference>
<dbReference type="Pfam" id="PF00501">
    <property type="entry name" value="AMP-binding"/>
    <property type="match status" value="1"/>
</dbReference>
<evidence type="ECO:0000256" key="3">
    <source>
        <dbReference type="ARBA" id="ARBA00029454"/>
    </source>
</evidence>
<evidence type="ECO:0000313" key="5">
    <source>
        <dbReference type="EMBL" id="KAE8382318.1"/>
    </source>
</evidence>
<dbReference type="GO" id="GO:0031177">
    <property type="term" value="F:phosphopantetheine binding"/>
    <property type="evidence" value="ECO:0007669"/>
    <property type="project" value="TreeGrafter"/>
</dbReference>
<dbReference type="EMBL" id="ML736163">
    <property type="protein sequence ID" value="KAE8382318.1"/>
    <property type="molecule type" value="Genomic_DNA"/>
</dbReference>
<reference evidence="5 6" key="1">
    <citation type="submission" date="2019-04" db="EMBL/GenBank/DDBJ databases">
        <title>Friends and foes A comparative genomics studyof 23 Aspergillus species from section Flavi.</title>
        <authorList>
            <consortium name="DOE Joint Genome Institute"/>
            <person name="Kjaerbolling I."/>
            <person name="Vesth T."/>
            <person name="Frisvad J.C."/>
            <person name="Nybo J.L."/>
            <person name="Theobald S."/>
            <person name="Kildgaard S."/>
            <person name="Isbrandt T."/>
            <person name="Kuo A."/>
            <person name="Sato A."/>
            <person name="Lyhne E.K."/>
            <person name="Kogle M.E."/>
            <person name="Wiebenga A."/>
            <person name="Kun R.S."/>
            <person name="Lubbers R.J."/>
            <person name="Makela M.R."/>
            <person name="Barry K."/>
            <person name="Chovatia M."/>
            <person name="Clum A."/>
            <person name="Daum C."/>
            <person name="Haridas S."/>
            <person name="He G."/>
            <person name="LaButti K."/>
            <person name="Lipzen A."/>
            <person name="Mondo S."/>
            <person name="Riley R."/>
            <person name="Salamov A."/>
            <person name="Simmons B.A."/>
            <person name="Magnuson J.K."/>
            <person name="Henrissat B."/>
            <person name="Mortensen U.H."/>
            <person name="Larsen T.O."/>
            <person name="Devries R.P."/>
            <person name="Grigoriev I.V."/>
            <person name="Machida M."/>
            <person name="Baker S.E."/>
            <person name="Andersen M.R."/>
        </authorList>
    </citation>
    <scope>NUCLEOTIDE SEQUENCE [LARGE SCALE GENOMIC DNA]</scope>
    <source>
        <strain evidence="5 6">IBT 29228</strain>
    </source>
</reference>
<dbReference type="Proteomes" id="UP000326198">
    <property type="component" value="Unassembled WGS sequence"/>
</dbReference>
<comment type="similarity">
    <text evidence="3">Belongs to the NRP synthetase family.</text>
</comment>
<dbReference type="OrthoDB" id="4444247at2759"/>
<dbReference type="GO" id="GO:0043041">
    <property type="term" value="P:amino acid activation for nonribosomal peptide biosynthetic process"/>
    <property type="evidence" value="ECO:0007669"/>
    <property type="project" value="TreeGrafter"/>
</dbReference>
<proteinExistence type="inferred from homology"/>
<dbReference type="GO" id="GO:0005737">
    <property type="term" value="C:cytoplasm"/>
    <property type="evidence" value="ECO:0007669"/>
    <property type="project" value="TreeGrafter"/>
</dbReference>
<dbReference type="InterPro" id="IPR000873">
    <property type="entry name" value="AMP-dep_synth/lig_dom"/>
</dbReference>
<evidence type="ECO:0000313" key="6">
    <source>
        <dbReference type="Proteomes" id="UP000326198"/>
    </source>
</evidence>
<dbReference type="GO" id="GO:0044550">
    <property type="term" value="P:secondary metabolite biosynthetic process"/>
    <property type="evidence" value="ECO:0007669"/>
    <property type="project" value="TreeGrafter"/>
</dbReference>
<dbReference type="AlphaFoldDB" id="A0A5N7BKR0"/>
<evidence type="ECO:0000256" key="1">
    <source>
        <dbReference type="ARBA" id="ARBA00022450"/>
    </source>
</evidence>
<protein>
    <recommendedName>
        <fullName evidence="4">AMP-dependent synthetase/ligase domain-containing protein</fullName>
    </recommendedName>
</protein>